<dbReference type="InterPro" id="IPR003609">
    <property type="entry name" value="Pan_app"/>
</dbReference>
<sequence>MVSFFCTLSSFFFLCIHVSSAADTISANFTLSGDQTLLSSNGTFKMGFFKPGNSTNFYIGMWYQELSIQTIVWVANRDKPVSDKNTSVLRISDGNLVLLDGNSLVWSTGLNSSSALDAVLQDDGNLVLRDESGSPLWQSFDHLGDTWLPGAKIRYDKRTKKSQRLTSWTSTEDPSPGLFSLELDESTAYKILWNGSKEYWSSGPWNNQSNIFDSVPEMRLNYIYNFSFFSNETESYFTYSLYNHANVSRFAMDVSGQIKQFTWLNNNNQWNLFWSQPRQQCQVYAYCGSFGICNDKSQPFCQCPQGFRPVSQKDWDLKDYSAGCVRSTELQCSRGEINEFLPLTNVKLPDHNSEEIGSTNCRSACLGDCSCMAYAHEETSNRCLMWSKDVLNLQQLEEDNSEGSTFYLRLSASDMPSGSSSAFIMVLFLLFVLFSLFFLCTHVSSADTISADFTLSGDQTILSSGGTFKMGFFQPGNSTNLYIGMWYQELSIQTIVWVANRDKPVSDKKTSVLKISNGNLVLLDGNNQTPVWSTGLNSSSAHEAVLLDDGNLVLRDESGSPLWQSFDHLGDTWLPGAKIRYDKRTKKSQRLTSWTSIEDPAPGLFSVELDESTAYKILWNGSKEYWSSGRWNPQSKIFDSVPEMRLNYIFNYSFFSNATESYFTYSIYNKANISRLVMDVSGQIRQSTWLNNNNQWNLFWSQPRQQCQVYAYCGSFGICNDKSQPFCQCPRGFRPVSQKDWDMKDYSSGCVGKTELQCSRGVVNQFLPLTNVKLPDNLEVWGITSFSICGSTCLGNCSCLAYAHYESSNRCLMWTKDVFNLQQFEEDYSEGNTLYLRLSASDMPSSSSSGKSNKAMIFGAVLGSLGAIALVLLAVIIMLRYSRRKRMRGEKSDGTL</sequence>
<dbReference type="PANTHER" id="PTHR32444:SF247">
    <property type="entry name" value="OS01G0958200 PROTEIN"/>
    <property type="match status" value="1"/>
</dbReference>
<proteinExistence type="predicted"/>
<comment type="caution">
    <text evidence="9">The sequence shown here is derived from an EMBL/GenBank/DDBJ whole genome shotgun (WGS) entry which is preliminary data.</text>
</comment>
<dbReference type="CDD" id="cd01098">
    <property type="entry name" value="PAN_AP_plant"/>
    <property type="match status" value="2"/>
</dbReference>
<dbReference type="PROSITE" id="PS50948">
    <property type="entry name" value="PAN"/>
    <property type="match status" value="2"/>
</dbReference>
<dbReference type="InterPro" id="IPR001480">
    <property type="entry name" value="Bulb-type_lectin_dom"/>
</dbReference>
<dbReference type="PROSITE" id="PS50927">
    <property type="entry name" value="BULB_LECTIN"/>
    <property type="match status" value="2"/>
</dbReference>
<dbReference type="SUPFAM" id="SSF57414">
    <property type="entry name" value="Hairpin loop containing domain-like"/>
    <property type="match status" value="1"/>
</dbReference>
<evidence type="ECO:0000313" key="10">
    <source>
        <dbReference type="Proteomes" id="UP000824890"/>
    </source>
</evidence>
<keyword evidence="5" id="KW-0472">Membrane</keyword>
<evidence type="ECO:0000259" key="7">
    <source>
        <dbReference type="PROSITE" id="PS50927"/>
    </source>
</evidence>
<dbReference type="EMBL" id="JAGKQM010000019">
    <property type="protein sequence ID" value="KAH0857046.1"/>
    <property type="molecule type" value="Genomic_DNA"/>
</dbReference>
<dbReference type="Pfam" id="PF08276">
    <property type="entry name" value="PAN_2"/>
    <property type="match status" value="2"/>
</dbReference>
<keyword evidence="1" id="KW-0713">Self-incompatibility</keyword>
<dbReference type="Proteomes" id="UP000824890">
    <property type="component" value="Unassembled WGS sequence"/>
</dbReference>
<dbReference type="InterPro" id="IPR000858">
    <property type="entry name" value="S_locus_glycoprot_dom"/>
</dbReference>
<dbReference type="Gene3D" id="2.90.10.10">
    <property type="entry name" value="Bulb-type lectin domain"/>
    <property type="match status" value="2"/>
</dbReference>
<evidence type="ECO:0000259" key="8">
    <source>
        <dbReference type="PROSITE" id="PS50948"/>
    </source>
</evidence>
<evidence type="ECO:0000313" key="9">
    <source>
        <dbReference type="EMBL" id="KAH0857046.1"/>
    </source>
</evidence>
<reference evidence="9 10" key="1">
    <citation type="submission" date="2021-05" db="EMBL/GenBank/DDBJ databases">
        <title>Genome Assembly of Synthetic Allotetraploid Brassica napus Reveals Homoeologous Exchanges between Subgenomes.</title>
        <authorList>
            <person name="Davis J.T."/>
        </authorList>
    </citation>
    <scope>NUCLEOTIDE SEQUENCE [LARGE SCALE GENOMIC DNA]</scope>
    <source>
        <strain evidence="10">cv. Da-Ae</strain>
        <tissue evidence="9">Seedling</tissue>
    </source>
</reference>
<feature type="domain" description="Apple" evidence="8">
    <location>
        <begin position="332"/>
        <end position="411"/>
    </location>
</feature>
<feature type="domain" description="Bulb-type lectin" evidence="7">
    <location>
        <begin position="22"/>
        <end position="141"/>
    </location>
</feature>
<keyword evidence="5" id="KW-1133">Transmembrane helix</keyword>
<keyword evidence="3" id="KW-1015">Disulfide bond</keyword>
<feature type="transmembrane region" description="Helical" evidence="5">
    <location>
        <begin position="855"/>
        <end position="879"/>
    </location>
</feature>
<dbReference type="Pfam" id="PF01453">
    <property type="entry name" value="B_lectin"/>
    <property type="match status" value="2"/>
</dbReference>
<keyword evidence="10" id="KW-1185">Reference proteome</keyword>
<accession>A0ABQ7XME5</accession>
<evidence type="ECO:0000256" key="2">
    <source>
        <dbReference type="ARBA" id="ARBA00022729"/>
    </source>
</evidence>
<name>A0ABQ7XME5_BRANA</name>
<keyword evidence="4" id="KW-0325">Glycoprotein</keyword>
<evidence type="ECO:0008006" key="11">
    <source>
        <dbReference type="Google" id="ProtNLM"/>
    </source>
</evidence>
<dbReference type="CDD" id="cd00028">
    <property type="entry name" value="B_lectin"/>
    <property type="match status" value="2"/>
</dbReference>
<evidence type="ECO:0000256" key="3">
    <source>
        <dbReference type="ARBA" id="ARBA00023157"/>
    </source>
</evidence>
<dbReference type="SMART" id="SM00108">
    <property type="entry name" value="B_lectin"/>
    <property type="match status" value="2"/>
</dbReference>
<evidence type="ECO:0000256" key="1">
    <source>
        <dbReference type="ARBA" id="ARBA00022471"/>
    </source>
</evidence>
<feature type="domain" description="Bulb-type lectin" evidence="7">
    <location>
        <begin position="446"/>
        <end position="567"/>
    </location>
</feature>
<dbReference type="SUPFAM" id="SSF51110">
    <property type="entry name" value="alpha-D-mannose-specific plant lectins"/>
    <property type="match status" value="2"/>
</dbReference>
<dbReference type="InterPro" id="IPR036426">
    <property type="entry name" value="Bulb-type_lectin_dom_sf"/>
</dbReference>
<evidence type="ECO:0000256" key="5">
    <source>
        <dbReference type="SAM" id="Phobius"/>
    </source>
</evidence>
<feature type="signal peptide" evidence="6">
    <location>
        <begin position="1"/>
        <end position="21"/>
    </location>
</feature>
<evidence type="ECO:0000256" key="6">
    <source>
        <dbReference type="SAM" id="SignalP"/>
    </source>
</evidence>
<gene>
    <name evidence="9" type="ORF">HID58_085307</name>
</gene>
<dbReference type="PANTHER" id="PTHR32444">
    <property type="entry name" value="BULB-TYPE LECTIN DOMAIN-CONTAINING PROTEIN"/>
    <property type="match status" value="1"/>
</dbReference>
<evidence type="ECO:0000256" key="4">
    <source>
        <dbReference type="ARBA" id="ARBA00023180"/>
    </source>
</evidence>
<feature type="domain" description="Apple" evidence="8">
    <location>
        <begin position="758"/>
        <end position="839"/>
    </location>
</feature>
<feature type="chain" id="PRO_5045868012" description="Non-specific serine/threonine protein kinase" evidence="6">
    <location>
        <begin position="22"/>
        <end position="896"/>
    </location>
</feature>
<dbReference type="SMART" id="SM00473">
    <property type="entry name" value="PAN_AP"/>
    <property type="match status" value="2"/>
</dbReference>
<dbReference type="Pfam" id="PF00954">
    <property type="entry name" value="S_locus_glycop"/>
    <property type="match status" value="2"/>
</dbReference>
<keyword evidence="5" id="KW-0812">Transmembrane</keyword>
<organism evidence="9 10">
    <name type="scientific">Brassica napus</name>
    <name type="common">Rape</name>
    <dbReference type="NCBI Taxonomy" id="3708"/>
    <lineage>
        <taxon>Eukaryota</taxon>
        <taxon>Viridiplantae</taxon>
        <taxon>Streptophyta</taxon>
        <taxon>Embryophyta</taxon>
        <taxon>Tracheophyta</taxon>
        <taxon>Spermatophyta</taxon>
        <taxon>Magnoliopsida</taxon>
        <taxon>eudicotyledons</taxon>
        <taxon>Gunneridae</taxon>
        <taxon>Pentapetalae</taxon>
        <taxon>rosids</taxon>
        <taxon>malvids</taxon>
        <taxon>Brassicales</taxon>
        <taxon>Brassicaceae</taxon>
        <taxon>Brassiceae</taxon>
        <taxon>Brassica</taxon>
    </lineage>
</organism>
<protein>
    <recommendedName>
        <fullName evidence="11">Non-specific serine/threonine protein kinase</fullName>
    </recommendedName>
</protein>
<keyword evidence="2 6" id="KW-0732">Signal</keyword>